<reference evidence="2 3" key="1">
    <citation type="submission" date="2023-05" db="EMBL/GenBank/DDBJ databases">
        <title>B98-5 Cell Line De Novo Hybrid Assembly: An Optical Mapping Approach.</title>
        <authorList>
            <person name="Kananen K."/>
            <person name="Auerbach J.A."/>
            <person name="Kautto E."/>
            <person name="Blachly J.S."/>
        </authorList>
    </citation>
    <scope>NUCLEOTIDE SEQUENCE [LARGE SCALE GENOMIC DNA]</scope>
    <source>
        <strain evidence="2">B95-8</strain>
        <tissue evidence="2">Cell line</tissue>
    </source>
</reference>
<evidence type="ECO:0000313" key="3">
    <source>
        <dbReference type="Proteomes" id="UP001266305"/>
    </source>
</evidence>
<organism evidence="2 3">
    <name type="scientific">Saguinus oedipus</name>
    <name type="common">Cotton-top tamarin</name>
    <name type="synonym">Oedipomidas oedipus</name>
    <dbReference type="NCBI Taxonomy" id="9490"/>
    <lineage>
        <taxon>Eukaryota</taxon>
        <taxon>Metazoa</taxon>
        <taxon>Chordata</taxon>
        <taxon>Craniata</taxon>
        <taxon>Vertebrata</taxon>
        <taxon>Euteleostomi</taxon>
        <taxon>Mammalia</taxon>
        <taxon>Eutheria</taxon>
        <taxon>Euarchontoglires</taxon>
        <taxon>Primates</taxon>
        <taxon>Haplorrhini</taxon>
        <taxon>Platyrrhini</taxon>
        <taxon>Cebidae</taxon>
        <taxon>Callitrichinae</taxon>
        <taxon>Saguinus</taxon>
    </lineage>
</organism>
<evidence type="ECO:0000256" key="1">
    <source>
        <dbReference type="SAM" id="MobiDB-lite"/>
    </source>
</evidence>
<proteinExistence type="predicted"/>
<sequence length="81" mass="8728">MELRNGLRYLPGFHRPPAKLTGLNLQTRGTRSLLTQSNPGSAEESGPECTPGGLKRPPPLGDRKKKVQGVSVVRTVGLLHC</sequence>
<accession>A0ABQ9ULS6</accession>
<keyword evidence="3" id="KW-1185">Reference proteome</keyword>
<feature type="compositionally biased region" description="Polar residues" evidence="1">
    <location>
        <begin position="28"/>
        <end position="40"/>
    </location>
</feature>
<protein>
    <submittedName>
        <fullName evidence="2">Uncharacterized protein</fullName>
    </submittedName>
</protein>
<comment type="caution">
    <text evidence="2">The sequence shown here is derived from an EMBL/GenBank/DDBJ whole genome shotgun (WGS) entry which is preliminary data.</text>
</comment>
<dbReference type="EMBL" id="JASSZA010000011">
    <property type="protein sequence ID" value="KAK2097993.1"/>
    <property type="molecule type" value="Genomic_DNA"/>
</dbReference>
<dbReference type="Proteomes" id="UP001266305">
    <property type="component" value="Unassembled WGS sequence"/>
</dbReference>
<name>A0ABQ9ULS6_SAGOE</name>
<gene>
    <name evidence="2" type="ORF">P7K49_023444</name>
</gene>
<feature type="region of interest" description="Disordered" evidence="1">
    <location>
        <begin position="28"/>
        <end position="68"/>
    </location>
</feature>
<evidence type="ECO:0000313" key="2">
    <source>
        <dbReference type="EMBL" id="KAK2097993.1"/>
    </source>
</evidence>